<name>A0ABT7ND16_9BURK</name>
<comment type="caution">
    <text evidence="2">The sequence shown here is derived from an EMBL/GenBank/DDBJ whole genome shotgun (WGS) entry which is preliminary data.</text>
</comment>
<accession>A0ABT7ND16</accession>
<organism evidence="2 3">
    <name type="scientific">Variovorax dokdonensis</name>
    <dbReference type="NCBI Taxonomy" id="344883"/>
    <lineage>
        <taxon>Bacteria</taxon>
        <taxon>Pseudomonadati</taxon>
        <taxon>Pseudomonadota</taxon>
        <taxon>Betaproteobacteria</taxon>
        <taxon>Burkholderiales</taxon>
        <taxon>Comamonadaceae</taxon>
        <taxon>Variovorax</taxon>
    </lineage>
</organism>
<evidence type="ECO:0000313" key="2">
    <source>
        <dbReference type="EMBL" id="MDM0045823.1"/>
    </source>
</evidence>
<evidence type="ECO:0000313" key="3">
    <source>
        <dbReference type="Proteomes" id="UP001174908"/>
    </source>
</evidence>
<keyword evidence="1" id="KW-0472">Membrane</keyword>
<dbReference type="Proteomes" id="UP001174908">
    <property type="component" value="Unassembled WGS sequence"/>
</dbReference>
<dbReference type="RefSeq" id="WP_286660931.1">
    <property type="nucleotide sequence ID" value="NZ_JASZYV010000003.1"/>
</dbReference>
<keyword evidence="1" id="KW-1133">Transmembrane helix</keyword>
<sequence>MSSPERMKRHRRCAAHLVRGALLVELMVGLTVGGLVTLAALAVLQTFGQTQRIVDDQSQLLQQAGFVFRLLGQQIRTAGSRDIEAAGDADPTTGATPYRYVAQATSANTTVVRGTSGMPHDTLTLAAAAYIAPDGVRRDCLGQKASTQVPLAATFQVDAGGVLRCKSSSGQNQPIAFGVAAFRIRYRLRNGEAMRDLDASAIEQADQWRQVVAVAVCIDLRGDAVLAGTEQRYVDCEGKAATDKTRRHLVLQRLFHLRADGLT</sequence>
<proteinExistence type="predicted"/>
<keyword evidence="3" id="KW-1185">Reference proteome</keyword>
<protein>
    <recommendedName>
        <fullName evidence="4">Type IV pilus assembly protein PilW</fullName>
    </recommendedName>
</protein>
<gene>
    <name evidence="2" type="ORF">QTH91_15150</name>
</gene>
<evidence type="ECO:0000256" key="1">
    <source>
        <dbReference type="SAM" id="Phobius"/>
    </source>
</evidence>
<keyword evidence="1" id="KW-0812">Transmembrane</keyword>
<feature type="transmembrane region" description="Helical" evidence="1">
    <location>
        <begin position="21"/>
        <end position="44"/>
    </location>
</feature>
<evidence type="ECO:0008006" key="4">
    <source>
        <dbReference type="Google" id="ProtNLM"/>
    </source>
</evidence>
<reference evidence="2" key="1">
    <citation type="submission" date="2023-06" db="EMBL/GenBank/DDBJ databases">
        <authorList>
            <person name="Jiang Y."/>
            <person name="Liu Q."/>
        </authorList>
    </citation>
    <scope>NUCLEOTIDE SEQUENCE</scope>
    <source>
        <strain evidence="2">CGMCC 1.12089</strain>
    </source>
</reference>
<dbReference type="EMBL" id="JASZYV010000003">
    <property type="protein sequence ID" value="MDM0045823.1"/>
    <property type="molecule type" value="Genomic_DNA"/>
</dbReference>